<organism evidence="2 3">
    <name type="scientific">Limnobacter litoralis</name>
    <dbReference type="NCBI Taxonomy" id="481366"/>
    <lineage>
        <taxon>Bacteria</taxon>
        <taxon>Pseudomonadati</taxon>
        <taxon>Pseudomonadota</taxon>
        <taxon>Betaproteobacteria</taxon>
        <taxon>Burkholderiales</taxon>
        <taxon>Burkholderiaceae</taxon>
        <taxon>Limnobacter</taxon>
    </lineage>
</organism>
<feature type="transmembrane region" description="Helical" evidence="1">
    <location>
        <begin position="80"/>
        <end position="100"/>
    </location>
</feature>
<proteinExistence type="predicted"/>
<feature type="transmembrane region" description="Helical" evidence="1">
    <location>
        <begin position="20"/>
        <end position="44"/>
    </location>
</feature>
<keyword evidence="1" id="KW-0812">Transmembrane</keyword>
<gene>
    <name evidence="2" type="ORF">GCM10007875_05520</name>
</gene>
<accession>A0ABQ5YLL5</accession>
<reference evidence="3" key="1">
    <citation type="journal article" date="2019" name="Int. J. Syst. Evol. Microbiol.">
        <title>The Global Catalogue of Microorganisms (GCM) 10K type strain sequencing project: providing services to taxonomists for standard genome sequencing and annotation.</title>
        <authorList>
            <consortium name="The Broad Institute Genomics Platform"/>
            <consortium name="The Broad Institute Genome Sequencing Center for Infectious Disease"/>
            <person name="Wu L."/>
            <person name="Ma J."/>
        </authorList>
    </citation>
    <scope>NUCLEOTIDE SEQUENCE [LARGE SCALE GENOMIC DNA]</scope>
    <source>
        <strain evidence="3">NBRC 105857</strain>
    </source>
</reference>
<dbReference type="Proteomes" id="UP001156664">
    <property type="component" value="Unassembled WGS sequence"/>
</dbReference>
<comment type="caution">
    <text evidence="2">The sequence shown here is derived from an EMBL/GenBank/DDBJ whole genome shotgun (WGS) entry which is preliminary data.</text>
</comment>
<dbReference type="EMBL" id="BSOJ01000006">
    <property type="protein sequence ID" value="GLR25464.1"/>
    <property type="molecule type" value="Genomic_DNA"/>
</dbReference>
<evidence type="ECO:0008006" key="4">
    <source>
        <dbReference type="Google" id="ProtNLM"/>
    </source>
</evidence>
<protein>
    <recommendedName>
        <fullName evidence="4">Transmembrane protein</fullName>
    </recommendedName>
</protein>
<keyword evidence="1" id="KW-1133">Transmembrane helix</keyword>
<evidence type="ECO:0000313" key="3">
    <source>
        <dbReference type="Proteomes" id="UP001156664"/>
    </source>
</evidence>
<evidence type="ECO:0000256" key="1">
    <source>
        <dbReference type="SAM" id="Phobius"/>
    </source>
</evidence>
<name>A0ABQ5YLL5_9BURK</name>
<dbReference type="RefSeq" id="WP_284279813.1">
    <property type="nucleotide sequence ID" value="NZ_BSOJ01000006.1"/>
</dbReference>
<keyword evidence="1" id="KW-0472">Membrane</keyword>
<keyword evidence="3" id="KW-1185">Reference proteome</keyword>
<sequence length="113" mass="12933">MTSPYDSPSEESNRTLVLVAYLLGIVGMFTGFLTILIALVICYVKRGDSVGSIYYSHYDWLISTFWIGTFWFVICVATFFLGLGFLLYGILCIWLVYRFVKGLLRFSEKRAVV</sequence>
<evidence type="ECO:0000313" key="2">
    <source>
        <dbReference type="EMBL" id="GLR25464.1"/>
    </source>
</evidence>
<feature type="transmembrane region" description="Helical" evidence="1">
    <location>
        <begin position="56"/>
        <end position="74"/>
    </location>
</feature>